<proteinExistence type="predicted"/>
<dbReference type="GO" id="GO:0000160">
    <property type="term" value="P:phosphorelay signal transduction system"/>
    <property type="evidence" value="ECO:0007669"/>
    <property type="project" value="InterPro"/>
</dbReference>
<dbReference type="InterPro" id="IPR036457">
    <property type="entry name" value="PPM-type-like_dom_sf"/>
</dbReference>
<keyword evidence="5" id="KW-1185">Reference proteome</keyword>
<evidence type="ECO:0000256" key="1">
    <source>
        <dbReference type="ARBA" id="ARBA00022801"/>
    </source>
</evidence>
<organism evidence="4 5">
    <name type="scientific">Calycomorphotria hydatis</name>
    <dbReference type="NCBI Taxonomy" id="2528027"/>
    <lineage>
        <taxon>Bacteria</taxon>
        <taxon>Pseudomonadati</taxon>
        <taxon>Planctomycetota</taxon>
        <taxon>Planctomycetia</taxon>
        <taxon>Planctomycetales</taxon>
        <taxon>Planctomycetaceae</taxon>
        <taxon>Calycomorphotria</taxon>
    </lineage>
</organism>
<keyword evidence="1 4" id="KW-0378">Hydrolase</keyword>
<dbReference type="Pfam" id="PF07228">
    <property type="entry name" value="SpoIIE"/>
    <property type="match status" value="1"/>
</dbReference>
<dbReference type="OrthoDB" id="341868at2"/>
<accession>A0A517TCJ7</accession>
<dbReference type="InterPro" id="IPR052016">
    <property type="entry name" value="Bact_Sigma-Reg"/>
</dbReference>
<dbReference type="InterPro" id="IPR001932">
    <property type="entry name" value="PPM-type_phosphatase-like_dom"/>
</dbReference>
<dbReference type="SMART" id="SM00331">
    <property type="entry name" value="PP2C_SIG"/>
    <property type="match status" value="1"/>
</dbReference>
<dbReference type="KEGG" id="chya:V22_33540"/>
<dbReference type="EMBL" id="CP036316">
    <property type="protein sequence ID" value="QDT66090.1"/>
    <property type="molecule type" value="Genomic_DNA"/>
</dbReference>
<dbReference type="AlphaFoldDB" id="A0A517TCJ7"/>
<dbReference type="InterPro" id="IPR001789">
    <property type="entry name" value="Sig_transdc_resp-reg_receiver"/>
</dbReference>
<dbReference type="GO" id="GO:0016791">
    <property type="term" value="F:phosphatase activity"/>
    <property type="evidence" value="ECO:0007669"/>
    <property type="project" value="TreeGrafter"/>
</dbReference>
<dbReference type="PANTHER" id="PTHR43156:SF2">
    <property type="entry name" value="STAGE II SPORULATION PROTEIN E"/>
    <property type="match status" value="1"/>
</dbReference>
<name>A0A517TCJ7_9PLAN</name>
<dbReference type="Gene3D" id="3.60.40.10">
    <property type="entry name" value="PPM-type phosphatase domain"/>
    <property type="match status" value="1"/>
</dbReference>
<dbReference type="PANTHER" id="PTHR43156">
    <property type="entry name" value="STAGE II SPORULATION PROTEIN E-RELATED"/>
    <property type="match status" value="1"/>
</dbReference>
<evidence type="ECO:0000256" key="2">
    <source>
        <dbReference type="PROSITE-ProRule" id="PRU00169"/>
    </source>
</evidence>
<evidence type="ECO:0000313" key="5">
    <source>
        <dbReference type="Proteomes" id="UP000319976"/>
    </source>
</evidence>
<gene>
    <name evidence="4" type="primary">rsbP</name>
    <name evidence="4" type="ORF">V22_33540</name>
</gene>
<reference evidence="4 5" key="1">
    <citation type="submission" date="2019-02" db="EMBL/GenBank/DDBJ databases">
        <title>Deep-cultivation of Planctomycetes and their phenomic and genomic characterization uncovers novel biology.</title>
        <authorList>
            <person name="Wiegand S."/>
            <person name="Jogler M."/>
            <person name="Boedeker C."/>
            <person name="Pinto D."/>
            <person name="Vollmers J."/>
            <person name="Rivas-Marin E."/>
            <person name="Kohn T."/>
            <person name="Peeters S.H."/>
            <person name="Heuer A."/>
            <person name="Rast P."/>
            <person name="Oberbeckmann S."/>
            <person name="Bunk B."/>
            <person name="Jeske O."/>
            <person name="Meyerdierks A."/>
            <person name="Storesund J.E."/>
            <person name="Kallscheuer N."/>
            <person name="Luecker S."/>
            <person name="Lage O.M."/>
            <person name="Pohl T."/>
            <person name="Merkel B.J."/>
            <person name="Hornburger P."/>
            <person name="Mueller R.-W."/>
            <person name="Bruemmer F."/>
            <person name="Labrenz M."/>
            <person name="Spormann A.M."/>
            <person name="Op den Camp H."/>
            <person name="Overmann J."/>
            <person name="Amann R."/>
            <person name="Jetten M.S.M."/>
            <person name="Mascher T."/>
            <person name="Medema M.H."/>
            <person name="Devos D.P."/>
            <person name="Kaster A.-K."/>
            <person name="Ovreas L."/>
            <person name="Rohde M."/>
            <person name="Galperin M.Y."/>
            <person name="Jogler C."/>
        </authorList>
    </citation>
    <scope>NUCLEOTIDE SEQUENCE [LARGE SCALE GENOMIC DNA]</scope>
    <source>
        <strain evidence="4 5">V22</strain>
    </source>
</reference>
<dbReference type="Gene3D" id="3.40.50.2300">
    <property type="match status" value="1"/>
</dbReference>
<dbReference type="InterPro" id="IPR011006">
    <property type="entry name" value="CheY-like_superfamily"/>
</dbReference>
<comment type="caution">
    <text evidence="2">Lacks conserved residue(s) required for the propagation of feature annotation.</text>
</comment>
<protein>
    <submittedName>
        <fullName evidence="4">Phosphoserine phosphatase RsbP</fullName>
        <ecNumber evidence="4">3.1.3.3</ecNumber>
    </submittedName>
</protein>
<dbReference type="Proteomes" id="UP000319976">
    <property type="component" value="Chromosome"/>
</dbReference>
<sequence>MRVLIGWDDAEQAELISLYLNVDRDRADVFDDVKEFKQHALSEREDYDAILMTLSSPDHDSAFRMFREIKKARPYCPIIAACKSEEVYRLAAYLSLGLRSYVLRDFSGDFVFLLKATIESTVEGSKAEAEQRAAEQMRSEIAAAHRFQDSMIPSELPQPDGYSLTARYEPSEIRVGGTSHVRLAGGDYYDAWPLMIPGKIPFTRLPCTGILLADAAGHGMRACLSITALDAIMRFTAASEHRDPGRLLSALNRSFCKQRVNQHGGSLVTAVYAVLDPRRNRLIWASAGHPFPLLLDERNGTVTQLEQTGDSSPPLGIDKTSHYQTYTAKIPKQGRVLLYTDGLSEAGPADRKHHQFGIGGVSKAMIEASTRPSEDMLASLFEAAHDFTEGAGRADDTSAVLITRQ</sequence>
<feature type="domain" description="Response regulatory" evidence="3">
    <location>
        <begin position="2"/>
        <end position="119"/>
    </location>
</feature>
<evidence type="ECO:0000259" key="3">
    <source>
        <dbReference type="PROSITE" id="PS50110"/>
    </source>
</evidence>
<dbReference type="PROSITE" id="PS50110">
    <property type="entry name" value="RESPONSE_REGULATORY"/>
    <property type="match status" value="1"/>
</dbReference>
<dbReference type="RefSeq" id="WP_145264910.1">
    <property type="nucleotide sequence ID" value="NZ_CP036316.1"/>
</dbReference>
<dbReference type="EC" id="3.1.3.3" evidence="4"/>
<dbReference type="SUPFAM" id="SSF81606">
    <property type="entry name" value="PP2C-like"/>
    <property type="match status" value="1"/>
</dbReference>
<dbReference type="SUPFAM" id="SSF52172">
    <property type="entry name" value="CheY-like"/>
    <property type="match status" value="1"/>
</dbReference>
<evidence type="ECO:0000313" key="4">
    <source>
        <dbReference type="EMBL" id="QDT66090.1"/>
    </source>
</evidence>